<reference evidence="2 3" key="1">
    <citation type="submission" date="2016-11" db="EMBL/GenBank/DDBJ databases">
        <authorList>
            <person name="Jaros S."/>
            <person name="Januszkiewicz K."/>
            <person name="Wedrychowicz H."/>
        </authorList>
    </citation>
    <scope>NUCLEOTIDE SEQUENCE [LARGE SCALE GENOMIC DNA]</scope>
    <source>
        <strain evidence="2 3">DSM 14828</strain>
    </source>
</reference>
<accession>A0A1M4TA17</accession>
<gene>
    <name evidence="2" type="ORF">SAMN02746064_00424</name>
</gene>
<keyword evidence="1" id="KW-0472">Membrane</keyword>
<evidence type="ECO:0000256" key="1">
    <source>
        <dbReference type="SAM" id="Phobius"/>
    </source>
</evidence>
<dbReference type="Proteomes" id="UP000184251">
    <property type="component" value="Unassembled WGS sequence"/>
</dbReference>
<proteinExistence type="predicted"/>
<keyword evidence="1" id="KW-1133">Transmembrane helix</keyword>
<dbReference type="RefSeq" id="WP_073269427.1">
    <property type="nucleotide sequence ID" value="NZ_FQTU01000002.1"/>
</dbReference>
<keyword evidence="1" id="KW-0812">Transmembrane</keyword>
<keyword evidence="3" id="KW-1185">Reference proteome</keyword>
<evidence type="ECO:0000313" key="2">
    <source>
        <dbReference type="EMBL" id="SHE41087.1"/>
    </source>
</evidence>
<sequence>MALKAREINKRDVMNPKKLIAIFVALIIFQVGYGIITENLDQSTQAIVSAIGVAISLGITMFILRKMLPRYEMIVADNNLVIYKAMFFKPRMVITVPVGDIVEIKPLFEKQDLKGRKVDYTLVGVRNKIKYAVEWDKNGKKVQILIQASKKFVEKLEKEVTKNK</sequence>
<dbReference type="STRING" id="1120975.SAMN02746064_00424"/>
<dbReference type="AlphaFoldDB" id="A0A1M4TA17"/>
<organism evidence="2 3">
    <name type="scientific">Alkalibacter saccharofermentans DSM 14828</name>
    <dbReference type="NCBI Taxonomy" id="1120975"/>
    <lineage>
        <taxon>Bacteria</taxon>
        <taxon>Bacillati</taxon>
        <taxon>Bacillota</taxon>
        <taxon>Clostridia</taxon>
        <taxon>Eubacteriales</taxon>
        <taxon>Eubacteriaceae</taxon>
        <taxon>Alkalibacter</taxon>
    </lineage>
</organism>
<protein>
    <submittedName>
        <fullName evidence="2">Uncharacterized protein</fullName>
    </submittedName>
</protein>
<name>A0A1M4TA17_9FIRM</name>
<dbReference type="EMBL" id="FQTU01000002">
    <property type="protein sequence ID" value="SHE41087.1"/>
    <property type="molecule type" value="Genomic_DNA"/>
</dbReference>
<evidence type="ECO:0000313" key="3">
    <source>
        <dbReference type="Proteomes" id="UP000184251"/>
    </source>
</evidence>
<feature type="transmembrane region" description="Helical" evidence="1">
    <location>
        <begin position="44"/>
        <end position="64"/>
    </location>
</feature>